<dbReference type="SMART" id="SM01373">
    <property type="entry name" value="MAGE"/>
    <property type="match status" value="1"/>
</dbReference>
<name>A0ABM2XAI4_MESAU</name>
<evidence type="ECO:0000256" key="1">
    <source>
        <dbReference type="SAM" id="MobiDB-lite"/>
    </source>
</evidence>
<feature type="domain" description="MAGE" evidence="2">
    <location>
        <begin position="100"/>
        <end position="273"/>
    </location>
</feature>
<dbReference type="PROSITE" id="PS50838">
    <property type="entry name" value="MAGE"/>
    <property type="match status" value="1"/>
</dbReference>
<dbReference type="RefSeq" id="XP_040599855.1">
    <property type="nucleotide sequence ID" value="XM_040743921.1"/>
</dbReference>
<dbReference type="Pfam" id="PF01454">
    <property type="entry name" value="MAGE"/>
    <property type="match status" value="1"/>
</dbReference>
<sequence>MDPTENSQSSNLPDSTQSQREARGPEGVQVPLAEVGEAEATATPSGGVSVGTMLSSPQNAERASSPPTTLGSIAGAPSAEASRNQACEVAHPEQPLQPELHSKIVDLVFFLLRKYRRNQLTSRAEILHMVIREYEAQYSVIFTMATDCLRLIFGLDIIERDPGAHSYALVHALGITYDGMQHGFPGIPKTGLVIVMLYIIFKEDNCVREEELWRILNNMGLYAGRNHFIFGEPRRLITEHFVQEEYLEYRQVPDSHPPSYEFLWGPRAHAETT</sequence>
<proteinExistence type="predicted"/>
<feature type="region of interest" description="Disordered" evidence="1">
    <location>
        <begin position="1"/>
        <end position="85"/>
    </location>
</feature>
<dbReference type="InterPro" id="IPR041899">
    <property type="entry name" value="MAGE_WH2"/>
</dbReference>
<dbReference type="Gene3D" id="1.10.10.1210">
    <property type="entry name" value="MAGE homology domain, winged helix WH2 motif"/>
    <property type="match status" value="1"/>
</dbReference>
<dbReference type="Gene3D" id="1.10.10.1200">
    <property type="entry name" value="MAGE homology domain, winged helix WH1 motif"/>
    <property type="match status" value="1"/>
</dbReference>
<feature type="compositionally biased region" description="Polar residues" evidence="1">
    <location>
        <begin position="1"/>
        <end position="19"/>
    </location>
</feature>
<organism evidence="3 4">
    <name type="scientific">Mesocricetus auratus</name>
    <name type="common">Golden hamster</name>
    <dbReference type="NCBI Taxonomy" id="10036"/>
    <lineage>
        <taxon>Eukaryota</taxon>
        <taxon>Metazoa</taxon>
        <taxon>Chordata</taxon>
        <taxon>Craniata</taxon>
        <taxon>Vertebrata</taxon>
        <taxon>Euteleostomi</taxon>
        <taxon>Mammalia</taxon>
        <taxon>Eutheria</taxon>
        <taxon>Euarchontoglires</taxon>
        <taxon>Glires</taxon>
        <taxon>Rodentia</taxon>
        <taxon>Myomorpha</taxon>
        <taxon>Muroidea</taxon>
        <taxon>Cricetidae</taxon>
        <taxon>Cricetinae</taxon>
        <taxon>Mesocricetus</taxon>
    </lineage>
</organism>
<dbReference type="InterPro" id="IPR041898">
    <property type="entry name" value="MAGE_WH1"/>
</dbReference>
<evidence type="ECO:0000313" key="3">
    <source>
        <dbReference type="Proteomes" id="UP000886700"/>
    </source>
</evidence>
<accession>A0ABM2XAI4</accession>
<evidence type="ECO:0000313" key="4">
    <source>
        <dbReference type="RefSeq" id="XP_040599855.1"/>
    </source>
</evidence>
<evidence type="ECO:0000259" key="2">
    <source>
        <dbReference type="PROSITE" id="PS50838"/>
    </source>
</evidence>
<dbReference type="PANTHER" id="PTHR11736">
    <property type="entry name" value="MELANOMA-ASSOCIATED ANTIGEN MAGE ANTIGEN"/>
    <property type="match status" value="1"/>
</dbReference>
<reference evidence="4" key="1">
    <citation type="submission" date="2025-08" db="UniProtKB">
        <authorList>
            <consortium name="RefSeq"/>
        </authorList>
    </citation>
    <scope>IDENTIFICATION</scope>
    <source>
        <tissue evidence="4">Liver</tissue>
    </source>
</reference>
<dbReference type="InterPro" id="IPR037445">
    <property type="entry name" value="MAGE"/>
</dbReference>
<feature type="compositionally biased region" description="Polar residues" evidence="1">
    <location>
        <begin position="42"/>
        <end position="71"/>
    </location>
</feature>
<dbReference type="InterPro" id="IPR002190">
    <property type="entry name" value="MHD_dom"/>
</dbReference>
<gene>
    <name evidence="4" type="primary">LOC101829306</name>
</gene>
<dbReference type="GeneID" id="101829306"/>
<dbReference type="PANTHER" id="PTHR11736:SF55">
    <property type="entry name" value="1700080O16RIK PROTEIN"/>
    <property type="match status" value="1"/>
</dbReference>
<keyword evidence="3" id="KW-1185">Reference proteome</keyword>
<dbReference type="Proteomes" id="UP000886700">
    <property type="component" value="Unplaced"/>
</dbReference>
<protein>
    <submittedName>
        <fullName evidence="4">Melanoma-associated antigen 11</fullName>
    </submittedName>
</protein>